<dbReference type="GO" id="GO:0032259">
    <property type="term" value="P:methylation"/>
    <property type="evidence" value="ECO:0007669"/>
    <property type="project" value="UniProtKB-KW"/>
</dbReference>
<dbReference type="EC" id="2.1.1.144" evidence="5"/>
<comment type="function">
    <text evidence="5">Catalyzes the S-adenosylmethionine monomethyl esterification of trans-aconitate.</text>
</comment>
<dbReference type="InterPro" id="IPR023506">
    <property type="entry name" value="Trans-aconitate_MeTrfase"/>
</dbReference>
<name>A0ABW1JC44_9ACTN</name>
<dbReference type="Gene3D" id="3.40.50.150">
    <property type="entry name" value="Vaccinia Virus protein VP39"/>
    <property type="match status" value="1"/>
</dbReference>
<comment type="catalytic activity">
    <reaction evidence="5">
        <text>trans-aconitate + S-adenosyl-L-methionine = (E)-3-(methoxycarbonyl)pent-2-enedioate + S-adenosyl-L-homocysteine</text>
        <dbReference type="Rhea" id="RHEA:14969"/>
        <dbReference type="ChEBI" id="CHEBI:15708"/>
        <dbReference type="ChEBI" id="CHEBI:57470"/>
        <dbReference type="ChEBI" id="CHEBI:57856"/>
        <dbReference type="ChEBI" id="CHEBI:59789"/>
        <dbReference type="EC" id="2.1.1.144"/>
    </reaction>
</comment>
<dbReference type="Proteomes" id="UP001596189">
    <property type="component" value="Unassembled WGS sequence"/>
</dbReference>
<comment type="subcellular location">
    <subcellularLocation>
        <location evidence="5">Cytoplasm</location>
    </subcellularLocation>
</comment>
<evidence type="ECO:0000256" key="5">
    <source>
        <dbReference type="HAMAP-Rule" id="MF_00560"/>
    </source>
</evidence>
<dbReference type="GO" id="GO:0030798">
    <property type="term" value="F:trans-aconitate 2-methyltransferase activity"/>
    <property type="evidence" value="ECO:0007669"/>
    <property type="project" value="UniProtKB-EC"/>
</dbReference>
<accession>A0ABW1JC44</accession>
<dbReference type="HAMAP" id="MF_00560">
    <property type="entry name" value="Tran_acon_Me_trans"/>
    <property type="match status" value="1"/>
</dbReference>
<dbReference type="InterPro" id="IPR023149">
    <property type="entry name" value="Trans_acon_MeTrfase_C"/>
</dbReference>
<dbReference type="InterPro" id="IPR029063">
    <property type="entry name" value="SAM-dependent_MTases_sf"/>
</dbReference>
<reference evidence="8" key="1">
    <citation type="journal article" date="2019" name="Int. J. Syst. Evol. Microbiol.">
        <title>The Global Catalogue of Microorganisms (GCM) 10K type strain sequencing project: providing services to taxonomists for standard genome sequencing and annotation.</title>
        <authorList>
            <consortium name="The Broad Institute Genomics Platform"/>
            <consortium name="The Broad Institute Genome Sequencing Center for Infectious Disease"/>
            <person name="Wu L."/>
            <person name="Ma J."/>
        </authorList>
    </citation>
    <scope>NUCLEOTIDE SEQUENCE [LARGE SCALE GENOMIC DNA]</scope>
    <source>
        <strain evidence="8">KACC 14249</strain>
    </source>
</reference>
<dbReference type="Gene3D" id="1.10.150.290">
    <property type="entry name" value="S-adenosyl-L-methionine-dependent methyltransferases"/>
    <property type="match status" value="1"/>
</dbReference>
<evidence type="ECO:0000256" key="2">
    <source>
        <dbReference type="ARBA" id="ARBA00022603"/>
    </source>
</evidence>
<evidence type="ECO:0000259" key="6">
    <source>
        <dbReference type="Pfam" id="PF13649"/>
    </source>
</evidence>
<sequence length="277" mass="29890">MVSWDPSVYARFASERSRPFADLLARVGAGAPRRVVDLGCGPGDLTASLARRWPAAEVLGVDSSPEMLSRAQDQVGRADVAGRLRFELGDVADWQPEHPVDVLVTNATLQWVPGHLQLLRQWVSGLAPGGWLALQVPGNFDSPSHTLMREVAAQPQFAAHVEGALRHGEAVGQPTTYAALLADAGCAVDAWETTYVHVLDPAGEFGDDAVLAWVSGTGLRPVMDALQEQPELRQAFLDEYAGRLRAAYPRRPWGTALPFRRVFCVARRAEPPTGGAA</sequence>
<evidence type="ECO:0000256" key="1">
    <source>
        <dbReference type="ARBA" id="ARBA00022490"/>
    </source>
</evidence>
<evidence type="ECO:0000256" key="4">
    <source>
        <dbReference type="ARBA" id="ARBA00022691"/>
    </source>
</evidence>
<organism evidence="7 8">
    <name type="scientific">Angustibacter luteus</name>
    <dbReference type="NCBI Taxonomy" id="658456"/>
    <lineage>
        <taxon>Bacteria</taxon>
        <taxon>Bacillati</taxon>
        <taxon>Actinomycetota</taxon>
        <taxon>Actinomycetes</taxon>
        <taxon>Kineosporiales</taxon>
        <taxon>Kineosporiaceae</taxon>
    </lineage>
</organism>
<proteinExistence type="inferred from homology"/>
<keyword evidence="2 5" id="KW-0489">Methyltransferase</keyword>
<dbReference type="EMBL" id="JBHSRD010000003">
    <property type="protein sequence ID" value="MFC6006502.1"/>
    <property type="molecule type" value="Genomic_DNA"/>
</dbReference>
<keyword evidence="4 5" id="KW-0949">S-adenosyl-L-methionine</keyword>
<dbReference type="Pfam" id="PF13649">
    <property type="entry name" value="Methyltransf_25"/>
    <property type="match status" value="1"/>
</dbReference>
<dbReference type="InterPro" id="IPR041698">
    <property type="entry name" value="Methyltransf_25"/>
</dbReference>
<evidence type="ECO:0000256" key="3">
    <source>
        <dbReference type="ARBA" id="ARBA00022679"/>
    </source>
</evidence>
<dbReference type="RefSeq" id="WP_345717989.1">
    <property type="nucleotide sequence ID" value="NZ_BAABFP010000008.1"/>
</dbReference>
<gene>
    <name evidence="5" type="primary">tam</name>
    <name evidence="7" type="ORF">ACFQDO_05095</name>
</gene>
<evidence type="ECO:0000313" key="7">
    <source>
        <dbReference type="EMBL" id="MFC6006502.1"/>
    </source>
</evidence>
<evidence type="ECO:0000313" key="8">
    <source>
        <dbReference type="Proteomes" id="UP001596189"/>
    </source>
</evidence>
<keyword evidence="1 5" id="KW-0963">Cytoplasm</keyword>
<feature type="domain" description="Methyltransferase" evidence="6">
    <location>
        <begin position="35"/>
        <end position="130"/>
    </location>
</feature>
<dbReference type="PANTHER" id="PTHR43861">
    <property type="entry name" value="TRANS-ACONITATE 2-METHYLTRANSFERASE-RELATED"/>
    <property type="match status" value="1"/>
</dbReference>
<comment type="similarity">
    <text evidence="5">Belongs to the methyltransferase superfamily. Tam family.</text>
</comment>
<dbReference type="CDD" id="cd02440">
    <property type="entry name" value="AdoMet_MTases"/>
    <property type="match status" value="1"/>
</dbReference>
<comment type="caution">
    <text evidence="7">The sequence shown here is derived from an EMBL/GenBank/DDBJ whole genome shotgun (WGS) entry which is preliminary data.</text>
</comment>
<dbReference type="PANTHER" id="PTHR43861:SF1">
    <property type="entry name" value="TRANS-ACONITATE 2-METHYLTRANSFERASE"/>
    <property type="match status" value="1"/>
</dbReference>
<keyword evidence="3 5" id="KW-0808">Transferase</keyword>
<dbReference type="NCBIfam" id="NF010703">
    <property type="entry name" value="PRK14103.1"/>
    <property type="match status" value="1"/>
</dbReference>
<keyword evidence="8" id="KW-1185">Reference proteome</keyword>
<protein>
    <recommendedName>
        <fullName evidence="5">Trans-aconitate 2-methyltransferase</fullName>
        <ecNumber evidence="5">2.1.1.144</ecNumber>
    </recommendedName>
</protein>
<dbReference type="SUPFAM" id="SSF53335">
    <property type="entry name" value="S-adenosyl-L-methionine-dependent methyltransferases"/>
    <property type="match status" value="1"/>
</dbReference>